<evidence type="ECO:0000256" key="2">
    <source>
        <dbReference type="ARBA" id="ARBA00022448"/>
    </source>
</evidence>
<feature type="transmembrane region" description="Helical" evidence="7">
    <location>
        <begin position="248"/>
        <end position="270"/>
    </location>
</feature>
<feature type="transmembrane region" description="Helical" evidence="7">
    <location>
        <begin position="308"/>
        <end position="331"/>
    </location>
</feature>
<evidence type="ECO:0000256" key="7">
    <source>
        <dbReference type="SAM" id="Phobius"/>
    </source>
</evidence>
<dbReference type="EMBL" id="PHIG01000063">
    <property type="protein sequence ID" value="PJK27627.1"/>
    <property type="molecule type" value="Genomic_DNA"/>
</dbReference>
<sequence>MPPGPMRRMARARRQRYWRAMEPIVNIVLPVFAIVAAGYLCGRRGLLGDDSSRALNSFVYWVALPALLFRAMATVDLDSIHEPDFLLGFAGAIVLLWTASILVAKFVFGRSLAEAALHGMNGVYGNTGYMGIPLAIAAWGEAAALPAIMATVIAALIVGVAIFLIEAGGRGAASPGRVALTAAGAVVKNPMIAAPVLGLLWAAGGLDLPVPVDAFTGILGAAAGPCALFAIGLFMVGKPTSEGRIEVGVMTATKLLVQPALTAVLVFLVFPADPLWAKVAVLMAALPTGAGSFVLAQAYGIYVLRTSSVILASTVLSVATVSVIFLCFPPGV</sequence>
<dbReference type="InterPro" id="IPR004776">
    <property type="entry name" value="Mem_transp_PIN-like"/>
</dbReference>
<feature type="transmembrane region" description="Helical" evidence="7">
    <location>
        <begin position="120"/>
        <end position="139"/>
    </location>
</feature>
<evidence type="ECO:0000256" key="4">
    <source>
        <dbReference type="ARBA" id="ARBA00022692"/>
    </source>
</evidence>
<evidence type="ECO:0000313" key="8">
    <source>
        <dbReference type="EMBL" id="PJK27627.1"/>
    </source>
</evidence>
<keyword evidence="2" id="KW-0813">Transport</keyword>
<protein>
    <submittedName>
        <fullName evidence="8">AEC family transporter</fullName>
    </submittedName>
</protein>
<evidence type="ECO:0000256" key="1">
    <source>
        <dbReference type="ARBA" id="ARBA00004141"/>
    </source>
</evidence>
<comment type="caution">
    <text evidence="8">The sequence shown here is derived from an EMBL/GenBank/DDBJ whole genome shotgun (WGS) entry which is preliminary data.</text>
</comment>
<keyword evidence="3" id="KW-1003">Cell membrane</keyword>
<reference evidence="8 9" key="1">
    <citation type="submission" date="2017-11" db="EMBL/GenBank/DDBJ databases">
        <title>Draft genome sequence of Rhizobiales bacterium SY3-13.</title>
        <authorList>
            <person name="Sun C."/>
        </authorList>
    </citation>
    <scope>NUCLEOTIDE SEQUENCE [LARGE SCALE GENOMIC DNA]</scope>
    <source>
        <strain evidence="8 9">SY3-13</strain>
    </source>
</reference>
<dbReference type="PANTHER" id="PTHR36838:SF3">
    <property type="entry name" value="TRANSPORTER AUXIN EFFLUX CARRIER EC FAMILY"/>
    <property type="match status" value="1"/>
</dbReference>
<keyword evidence="4 7" id="KW-0812">Transmembrane</keyword>
<feature type="transmembrane region" description="Helical" evidence="7">
    <location>
        <begin position="145"/>
        <end position="166"/>
    </location>
</feature>
<feature type="transmembrane region" description="Helical" evidence="7">
    <location>
        <begin position="20"/>
        <end position="42"/>
    </location>
</feature>
<dbReference type="AlphaFoldDB" id="A0A2M9FVZ9"/>
<dbReference type="OrthoDB" id="9810457at2"/>
<accession>A0A2M9FVZ9</accession>
<comment type="subcellular location">
    <subcellularLocation>
        <location evidence="1">Membrane</location>
        <topology evidence="1">Multi-pass membrane protein</topology>
    </subcellularLocation>
</comment>
<evidence type="ECO:0000256" key="3">
    <source>
        <dbReference type="ARBA" id="ARBA00022475"/>
    </source>
</evidence>
<dbReference type="PANTHER" id="PTHR36838">
    <property type="entry name" value="AUXIN EFFLUX CARRIER FAMILY PROTEIN"/>
    <property type="match status" value="1"/>
</dbReference>
<name>A0A2M9FVZ9_9PROT</name>
<dbReference type="GO" id="GO:0055085">
    <property type="term" value="P:transmembrane transport"/>
    <property type="evidence" value="ECO:0007669"/>
    <property type="project" value="InterPro"/>
</dbReference>
<dbReference type="GO" id="GO:0016020">
    <property type="term" value="C:membrane"/>
    <property type="evidence" value="ECO:0007669"/>
    <property type="project" value="UniProtKB-SubCell"/>
</dbReference>
<proteinExistence type="predicted"/>
<keyword evidence="5 7" id="KW-1133">Transmembrane helix</keyword>
<keyword evidence="6 7" id="KW-0472">Membrane</keyword>
<keyword evidence="9" id="KW-1185">Reference proteome</keyword>
<dbReference type="Proteomes" id="UP000229498">
    <property type="component" value="Unassembled WGS sequence"/>
</dbReference>
<feature type="transmembrane region" description="Helical" evidence="7">
    <location>
        <begin position="178"/>
        <end position="202"/>
    </location>
</feature>
<feature type="transmembrane region" description="Helical" evidence="7">
    <location>
        <begin position="276"/>
        <end position="296"/>
    </location>
</feature>
<organism evidence="8 9">
    <name type="scientific">Minwuia thermotolerans</name>
    <dbReference type="NCBI Taxonomy" id="2056226"/>
    <lineage>
        <taxon>Bacteria</taxon>
        <taxon>Pseudomonadati</taxon>
        <taxon>Pseudomonadota</taxon>
        <taxon>Alphaproteobacteria</taxon>
        <taxon>Minwuiales</taxon>
        <taxon>Minwuiaceae</taxon>
        <taxon>Minwuia</taxon>
    </lineage>
</organism>
<gene>
    <name evidence="8" type="ORF">CVT23_22220</name>
</gene>
<evidence type="ECO:0000256" key="5">
    <source>
        <dbReference type="ARBA" id="ARBA00022989"/>
    </source>
</evidence>
<feature type="transmembrane region" description="Helical" evidence="7">
    <location>
        <begin position="54"/>
        <end position="73"/>
    </location>
</feature>
<feature type="transmembrane region" description="Helical" evidence="7">
    <location>
        <begin position="214"/>
        <end position="236"/>
    </location>
</feature>
<evidence type="ECO:0000256" key="6">
    <source>
        <dbReference type="ARBA" id="ARBA00023136"/>
    </source>
</evidence>
<dbReference type="Pfam" id="PF03547">
    <property type="entry name" value="Mem_trans"/>
    <property type="match status" value="1"/>
</dbReference>
<feature type="transmembrane region" description="Helical" evidence="7">
    <location>
        <begin position="85"/>
        <end position="108"/>
    </location>
</feature>
<evidence type="ECO:0000313" key="9">
    <source>
        <dbReference type="Proteomes" id="UP000229498"/>
    </source>
</evidence>